<dbReference type="GO" id="GO:0051087">
    <property type="term" value="F:protein-folding chaperone binding"/>
    <property type="evidence" value="ECO:0007669"/>
    <property type="project" value="InterPro"/>
</dbReference>
<evidence type="ECO:0000256" key="3">
    <source>
        <dbReference type="HAMAP-Rule" id="MF_01151"/>
    </source>
</evidence>
<dbReference type="InterPro" id="IPR000740">
    <property type="entry name" value="GrpE"/>
</dbReference>
<dbReference type="AlphaFoldDB" id="A0A2W5T3X9"/>
<dbReference type="Proteomes" id="UP000249061">
    <property type="component" value="Unassembled WGS sequence"/>
</dbReference>
<dbReference type="GO" id="GO:0006457">
    <property type="term" value="P:protein folding"/>
    <property type="evidence" value="ECO:0007669"/>
    <property type="project" value="InterPro"/>
</dbReference>
<comment type="subunit">
    <text evidence="3">Homodimer.</text>
</comment>
<proteinExistence type="inferred from homology"/>
<dbReference type="InterPro" id="IPR009012">
    <property type="entry name" value="GrpE_head"/>
</dbReference>
<dbReference type="InterPro" id="IPR013805">
    <property type="entry name" value="GrpE_CC"/>
</dbReference>
<gene>
    <name evidence="3 7" type="primary">grpE</name>
    <name evidence="7" type="ORF">DI536_20670</name>
</gene>
<dbReference type="Gene3D" id="3.90.20.20">
    <property type="match status" value="1"/>
</dbReference>
<dbReference type="SUPFAM" id="SSF51064">
    <property type="entry name" value="Head domain of nucleotide exchange factor GrpE"/>
    <property type="match status" value="1"/>
</dbReference>
<feature type="coiled-coil region" evidence="5">
    <location>
        <begin position="30"/>
        <end position="64"/>
    </location>
</feature>
<dbReference type="GO" id="GO:0005737">
    <property type="term" value="C:cytoplasm"/>
    <property type="evidence" value="ECO:0007669"/>
    <property type="project" value="UniProtKB-SubCell"/>
</dbReference>
<comment type="caution">
    <text evidence="7">The sequence shown here is derived from an EMBL/GenBank/DDBJ whole genome shotgun (WGS) entry which is preliminary data.</text>
</comment>
<comment type="similarity">
    <text evidence="1 3 4">Belongs to the GrpE family.</text>
</comment>
<feature type="region of interest" description="Disordered" evidence="6">
    <location>
        <begin position="1"/>
        <end position="29"/>
    </location>
</feature>
<evidence type="ECO:0000313" key="7">
    <source>
        <dbReference type="EMBL" id="PZR10239.1"/>
    </source>
</evidence>
<evidence type="ECO:0000256" key="2">
    <source>
        <dbReference type="ARBA" id="ARBA00023186"/>
    </source>
</evidence>
<dbReference type="Gene3D" id="2.30.22.10">
    <property type="entry name" value="Head domain of nucleotide exchange factor GrpE"/>
    <property type="match status" value="1"/>
</dbReference>
<dbReference type="PANTHER" id="PTHR21237:SF23">
    <property type="entry name" value="GRPE PROTEIN HOMOLOG, MITOCHONDRIAL"/>
    <property type="match status" value="1"/>
</dbReference>
<dbReference type="GO" id="GO:0000774">
    <property type="term" value="F:adenyl-nucleotide exchange factor activity"/>
    <property type="evidence" value="ECO:0007669"/>
    <property type="project" value="InterPro"/>
</dbReference>
<name>A0A2W5T3X9_9BACT</name>
<accession>A0A2W5T3X9</accession>
<dbReference type="PRINTS" id="PR00773">
    <property type="entry name" value="GRPEPROTEIN"/>
</dbReference>
<organism evidence="7 8">
    <name type="scientific">Archangium gephyra</name>
    <dbReference type="NCBI Taxonomy" id="48"/>
    <lineage>
        <taxon>Bacteria</taxon>
        <taxon>Pseudomonadati</taxon>
        <taxon>Myxococcota</taxon>
        <taxon>Myxococcia</taxon>
        <taxon>Myxococcales</taxon>
        <taxon>Cystobacterineae</taxon>
        <taxon>Archangiaceae</taxon>
        <taxon>Archangium</taxon>
    </lineage>
</organism>
<evidence type="ECO:0000256" key="5">
    <source>
        <dbReference type="SAM" id="Coils"/>
    </source>
</evidence>
<dbReference type="PANTHER" id="PTHR21237">
    <property type="entry name" value="GRPE PROTEIN"/>
    <property type="match status" value="1"/>
</dbReference>
<keyword evidence="3" id="KW-0346">Stress response</keyword>
<evidence type="ECO:0000256" key="1">
    <source>
        <dbReference type="ARBA" id="ARBA00009054"/>
    </source>
</evidence>
<keyword evidence="3" id="KW-0963">Cytoplasm</keyword>
<comment type="function">
    <text evidence="3">Participates actively in the response to hyperosmotic and heat shock by preventing the aggregation of stress-denatured proteins, in association with DnaK and GrpE. It is the nucleotide exchange factor for DnaK and may function as a thermosensor. Unfolded proteins bind initially to DnaJ; upon interaction with the DnaJ-bound protein, DnaK hydrolyzes its bound ATP, resulting in the formation of a stable complex. GrpE releases ADP from DnaK; ATP binding to DnaK triggers the release of the substrate protein, thus completing the reaction cycle. Several rounds of ATP-dependent interactions between DnaJ, DnaK and GrpE are required for fully efficient folding.</text>
</comment>
<dbReference type="EMBL" id="QFQP01000018">
    <property type="protein sequence ID" value="PZR10239.1"/>
    <property type="molecule type" value="Genomic_DNA"/>
</dbReference>
<dbReference type="HAMAP" id="MF_01151">
    <property type="entry name" value="GrpE"/>
    <property type="match status" value="1"/>
</dbReference>
<evidence type="ECO:0000256" key="6">
    <source>
        <dbReference type="SAM" id="MobiDB-lite"/>
    </source>
</evidence>
<evidence type="ECO:0000313" key="8">
    <source>
        <dbReference type="Proteomes" id="UP000249061"/>
    </source>
</evidence>
<feature type="compositionally biased region" description="Polar residues" evidence="6">
    <location>
        <begin position="1"/>
        <end position="23"/>
    </location>
</feature>
<reference evidence="7 8" key="1">
    <citation type="submission" date="2017-08" db="EMBL/GenBank/DDBJ databases">
        <title>Infants hospitalized years apart are colonized by the same room-sourced microbial strains.</title>
        <authorList>
            <person name="Brooks B."/>
            <person name="Olm M.R."/>
            <person name="Firek B.A."/>
            <person name="Baker R."/>
            <person name="Thomas B.C."/>
            <person name="Morowitz M.J."/>
            <person name="Banfield J.F."/>
        </authorList>
    </citation>
    <scope>NUCLEOTIDE SEQUENCE [LARGE SCALE GENOMIC DNA]</scope>
    <source>
        <strain evidence="7">S2_003_000_R2_14</strain>
    </source>
</reference>
<dbReference type="GO" id="GO:0042803">
    <property type="term" value="F:protein homodimerization activity"/>
    <property type="evidence" value="ECO:0007669"/>
    <property type="project" value="InterPro"/>
</dbReference>
<sequence>MSNDPQTEGQEPTETDFPTQAQPQPVDPEVERLRAELAAAHKRVNELAHAIQAGERDREEFKQRQARERERMIDVEKGNIAVALLEAVDQLDLSLQSADGSPFAQGVKLIRDSLLKRAESIGIERVELVGRPYDPNLAEATDMEITASEAEDGTVSAVLKACYQLKGRTIRPGMVRVSKFVKPVQA</sequence>
<evidence type="ECO:0000256" key="4">
    <source>
        <dbReference type="RuleBase" id="RU004478"/>
    </source>
</evidence>
<protein>
    <recommendedName>
        <fullName evidence="3">Protein GrpE</fullName>
    </recommendedName>
    <alternativeName>
        <fullName evidence="3">HSP-70 cofactor</fullName>
    </alternativeName>
</protein>
<comment type="subcellular location">
    <subcellularLocation>
        <location evidence="3">Cytoplasm</location>
    </subcellularLocation>
</comment>
<keyword evidence="5" id="KW-0175">Coiled coil</keyword>
<dbReference type="GO" id="GO:0051082">
    <property type="term" value="F:unfolded protein binding"/>
    <property type="evidence" value="ECO:0007669"/>
    <property type="project" value="TreeGrafter"/>
</dbReference>
<keyword evidence="2 3" id="KW-0143">Chaperone</keyword>
<dbReference type="Pfam" id="PF01025">
    <property type="entry name" value="GrpE"/>
    <property type="match status" value="1"/>
</dbReference>
<dbReference type="SUPFAM" id="SSF58014">
    <property type="entry name" value="Coiled-coil domain of nucleotide exchange factor GrpE"/>
    <property type="match status" value="1"/>
</dbReference>